<dbReference type="Pfam" id="PF15723">
    <property type="entry name" value="MqsR_toxin"/>
    <property type="match status" value="1"/>
</dbReference>
<name>T1CA91_9ZZZZ</name>
<reference evidence="1" key="1">
    <citation type="submission" date="2013-08" db="EMBL/GenBank/DDBJ databases">
        <authorList>
            <person name="Mendez C."/>
            <person name="Richter M."/>
            <person name="Ferrer M."/>
            <person name="Sanchez J."/>
        </authorList>
    </citation>
    <scope>NUCLEOTIDE SEQUENCE</scope>
</reference>
<evidence type="ECO:0008006" key="2">
    <source>
        <dbReference type="Google" id="ProtNLM"/>
    </source>
</evidence>
<dbReference type="Gene3D" id="3.30.2310.40">
    <property type="match status" value="1"/>
</dbReference>
<comment type="caution">
    <text evidence="1">The sequence shown here is derived from an EMBL/GenBank/DDBJ whole genome shotgun (WGS) entry which is preliminary data.</text>
</comment>
<sequence length="105" mass="11641">MRGVEKRTPHHLLEGIKAAIAARGIDCFTRSAQDGVVSMGLTAAQAIAVLLALERVHFFKSMTTYADPRVWQDVYHVPTPCGTAYVKFTLRKDGSVVISFKEHRP</sequence>
<dbReference type="InterPro" id="IPR031451">
    <property type="entry name" value="MqsR_toxin"/>
</dbReference>
<dbReference type="CDD" id="cd12869">
    <property type="entry name" value="MqsR"/>
    <property type="match status" value="1"/>
</dbReference>
<dbReference type="AlphaFoldDB" id="T1CA91"/>
<organism evidence="1">
    <name type="scientific">mine drainage metagenome</name>
    <dbReference type="NCBI Taxonomy" id="410659"/>
    <lineage>
        <taxon>unclassified sequences</taxon>
        <taxon>metagenomes</taxon>
        <taxon>ecological metagenomes</taxon>
    </lineage>
</organism>
<dbReference type="GO" id="GO:0017148">
    <property type="term" value="P:negative regulation of translation"/>
    <property type="evidence" value="ECO:0007669"/>
    <property type="project" value="InterPro"/>
</dbReference>
<dbReference type="GO" id="GO:0009372">
    <property type="term" value="P:quorum sensing"/>
    <property type="evidence" value="ECO:0007669"/>
    <property type="project" value="InterPro"/>
</dbReference>
<dbReference type="EMBL" id="AUZZ01001905">
    <property type="protein sequence ID" value="EQD62469.1"/>
    <property type="molecule type" value="Genomic_DNA"/>
</dbReference>
<reference evidence="1" key="2">
    <citation type="journal article" date="2014" name="ISME J.">
        <title>Microbial stratification in low pH oxic and suboxic macroscopic growths along an acid mine drainage.</title>
        <authorList>
            <person name="Mendez-Garcia C."/>
            <person name="Mesa V."/>
            <person name="Sprenger R.R."/>
            <person name="Richter M."/>
            <person name="Diez M.S."/>
            <person name="Solano J."/>
            <person name="Bargiela R."/>
            <person name="Golyshina O.V."/>
            <person name="Manteca A."/>
            <person name="Ramos J.L."/>
            <person name="Gallego J.R."/>
            <person name="Llorente I."/>
            <person name="Martins Dos Santos V.A."/>
            <person name="Jensen O.N."/>
            <person name="Pelaez A.I."/>
            <person name="Sanchez J."/>
            <person name="Ferrer M."/>
        </authorList>
    </citation>
    <scope>NUCLEOTIDE SEQUENCE</scope>
</reference>
<dbReference type="InterPro" id="IPR038493">
    <property type="entry name" value="MqsR_sf"/>
</dbReference>
<evidence type="ECO:0000313" key="1">
    <source>
        <dbReference type="EMBL" id="EQD62469.1"/>
    </source>
</evidence>
<protein>
    <recommendedName>
        <fullName evidence="2">Motility quorum-sensing regulator MqsR</fullName>
    </recommendedName>
</protein>
<proteinExistence type="predicted"/>
<dbReference type="GO" id="GO:0044010">
    <property type="term" value="P:single-species biofilm formation"/>
    <property type="evidence" value="ECO:0007669"/>
    <property type="project" value="InterPro"/>
</dbReference>
<gene>
    <name evidence="1" type="ORF">B2A_02803</name>
</gene>
<accession>T1CA91</accession>